<sequence>MSLFVRPVMTRKTDETERYHRRRVLAMAGGVLAVGLAGCSSLGGEGEDGGGGGGEGEDGGGGGGENEDGGGGGGGEGEDGGGESGNGGGGEEEDD</sequence>
<feature type="compositionally biased region" description="Gly residues" evidence="1">
    <location>
        <begin position="41"/>
        <end position="75"/>
    </location>
</feature>
<accession>M0M5M0</accession>
<organism evidence="2 3">
    <name type="scientific">Halococcus hamelinensis 100A6</name>
    <dbReference type="NCBI Taxonomy" id="1132509"/>
    <lineage>
        <taxon>Archaea</taxon>
        <taxon>Methanobacteriati</taxon>
        <taxon>Methanobacteriota</taxon>
        <taxon>Stenosarchaea group</taxon>
        <taxon>Halobacteria</taxon>
        <taxon>Halobacteriales</taxon>
        <taxon>Halococcaceae</taxon>
        <taxon>Halococcus</taxon>
    </lineage>
</organism>
<dbReference type="EMBL" id="AOMB01000014">
    <property type="protein sequence ID" value="EMA39919.1"/>
    <property type="molecule type" value="Genomic_DNA"/>
</dbReference>
<keyword evidence="3" id="KW-1185">Reference proteome</keyword>
<evidence type="ECO:0000256" key="1">
    <source>
        <dbReference type="SAM" id="MobiDB-lite"/>
    </source>
</evidence>
<reference evidence="2 3" key="1">
    <citation type="journal article" date="2014" name="PLoS Genet.">
        <title>Phylogenetically driven sequencing of extremely halophilic archaea reveals strategies for static and dynamic osmo-response.</title>
        <authorList>
            <person name="Becker E.A."/>
            <person name="Seitzer P.M."/>
            <person name="Tritt A."/>
            <person name="Larsen D."/>
            <person name="Krusor M."/>
            <person name="Yao A.I."/>
            <person name="Wu D."/>
            <person name="Madern D."/>
            <person name="Eisen J.A."/>
            <person name="Darling A.E."/>
            <person name="Facciotti M.T."/>
        </authorList>
    </citation>
    <scope>NUCLEOTIDE SEQUENCE [LARGE SCALE GENOMIC DNA]</scope>
    <source>
        <strain evidence="2 3">100A6</strain>
    </source>
</reference>
<name>M0M5M0_9EURY</name>
<dbReference type="PATRIC" id="fig|1132509.6.peg.1193"/>
<dbReference type="AlphaFoldDB" id="M0M5M0"/>
<protein>
    <submittedName>
        <fullName evidence="2">Uncharacterized protein</fullName>
    </submittedName>
</protein>
<evidence type="ECO:0000313" key="2">
    <source>
        <dbReference type="EMBL" id="EMA39919.1"/>
    </source>
</evidence>
<comment type="caution">
    <text evidence="2">The sequence shown here is derived from an EMBL/GenBank/DDBJ whole genome shotgun (WGS) entry which is preliminary data.</text>
</comment>
<feature type="region of interest" description="Disordered" evidence="1">
    <location>
        <begin position="37"/>
        <end position="95"/>
    </location>
</feature>
<dbReference type="eggNOG" id="ENOG502N5GR">
    <property type="taxonomic scope" value="Archaea"/>
</dbReference>
<evidence type="ECO:0000313" key="3">
    <source>
        <dbReference type="Proteomes" id="UP000011566"/>
    </source>
</evidence>
<proteinExistence type="predicted"/>
<gene>
    <name evidence="2" type="ORF">C447_05188</name>
</gene>
<dbReference type="Proteomes" id="UP000011566">
    <property type="component" value="Unassembled WGS sequence"/>
</dbReference>